<dbReference type="GO" id="GO:0003824">
    <property type="term" value="F:catalytic activity"/>
    <property type="evidence" value="ECO:0007669"/>
    <property type="project" value="UniProtKB-ARBA"/>
</dbReference>
<keyword evidence="2" id="KW-1185">Reference proteome</keyword>
<reference evidence="1 2" key="1">
    <citation type="journal article" date="2021" name="Int. J. Syst. Evol. Microbiol.">
        <title>&lt;i&gt;Pectobacterium quasiaquaticum&lt;/i&gt; sp. nov., isolated from waterways.</title>
        <authorList>
            <person name="Ben Moussa H."/>
            <person name="Pedron J."/>
            <person name="Bertrand C."/>
            <person name="Hecquet A."/>
            <person name="Barny M.A."/>
        </authorList>
    </citation>
    <scope>NUCLEOTIDE SEQUENCE [LARGE SCALE GENOMIC DNA]</scope>
    <source>
        <strain evidence="1 2">A477-S1-J17</strain>
    </source>
</reference>
<evidence type="ECO:0000313" key="1">
    <source>
        <dbReference type="EMBL" id="URG49092.1"/>
    </source>
</evidence>
<evidence type="ECO:0000313" key="2">
    <source>
        <dbReference type="Proteomes" id="UP000806577"/>
    </source>
</evidence>
<name>A0A9Q2EVW3_9GAMM</name>
<dbReference type="InterPro" id="IPR025157">
    <property type="entry name" value="Hemagglutinin_rpt"/>
</dbReference>
<dbReference type="EMBL" id="CP065177">
    <property type="protein sequence ID" value="URG49092.1"/>
    <property type="molecule type" value="Genomic_DNA"/>
</dbReference>
<dbReference type="Pfam" id="PF14424">
    <property type="entry name" value="Toxin-deaminase"/>
    <property type="match status" value="1"/>
</dbReference>
<dbReference type="SMART" id="SM00912">
    <property type="entry name" value="Haemagg_act"/>
    <property type="match status" value="1"/>
</dbReference>
<protein>
    <submittedName>
        <fullName evidence="1">DUF637 domain-containing protein</fullName>
    </submittedName>
</protein>
<dbReference type="SUPFAM" id="SSF51126">
    <property type="entry name" value="Pectin lyase-like"/>
    <property type="match status" value="1"/>
</dbReference>
<gene>
    <name evidence="1" type="ORF">IG609_000260</name>
</gene>
<dbReference type="Pfam" id="PF13332">
    <property type="entry name" value="Fil_haemagg_2"/>
    <property type="match status" value="2"/>
</dbReference>
<dbReference type="RefSeq" id="WP_193400342.1">
    <property type="nucleotide sequence ID" value="NZ_CP065177.1"/>
</dbReference>
<dbReference type="Gene3D" id="2.160.20.10">
    <property type="entry name" value="Single-stranded right-handed beta-helix, Pectin lyase-like"/>
    <property type="match status" value="1"/>
</dbReference>
<dbReference type="InterPro" id="IPR012334">
    <property type="entry name" value="Pectin_lyas_fold"/>
</dbReference>
<dbReference type="InterPro" id="IPR006915">
    <property type="entry name" value="DUF637_hemagglutn_put"/>
</dbReference>
<proteinExistence type="predicted"/>
<organism evidence="1 2">
    <name type="scientific">Pectobacterium quasiaquaticum</name>
    <dbReference type="NCBI Taxonomy" id="2774015"/>
    <lineage>
        <taxon>Bacteria</taxon>
        <taxon>Pseudomonadati</taxon>
        <taxon>Pseudomonadota</taxon>
        <taxon>Gammaproteobacteria</taxon>
        <taxon>Enterobacterales</taxon>
        <taxon>Pectobacteriaceae</taxon>
        <taxon>Pectobacterium</taxon>
    </lineage>
</organism>
<dbReference type="NCBIfam" id="TIGR01901">
    <property type="entry name" value="adhes_NPXG"/>
    <property type="match status" value="1"/>
</dbReference>
<sequence>MEKFNNRATRGLSYLLIYLTAIQPLHPAFAALTPDGPRTQVNNAGAVPVINIATPNAAGVSHNTYKDFSVGTPGAVLNNSIAAGQSQLAGQLNANANLNGKAADLIINEVTGSTRSDLQGKIEVFGNKANVLIANPNGITCDGCGFINTPSATLTTGKPVLDQQGALEALEVKKGSITIGGKGLDGSATDYVDILSRATELNGKINAKSLTLTQGSNRVDFKTGTIAPIAGEGAKPLLAIDTKALGGMYAERIRLVATEDGVGANVANLTSSQQGITLDSKGKIQLGNVHAKTDINLNAQQVDIAAGNTVKSDRDITLASTTLNNQGNIVAGQDMRLFNDSLTNTQATIQANNNLWIQKDATGNKGVKVENRSGTIKTQTGDMVIRTGQLDNIIDSINVTENNILPTESRISNDRLGWQNRHIEPFGPVVFHVRGAFSPEEPKTWFNTVDFKTISNLNVERKEYGTAKTLSSLISVGGDAYINATLLNNKFSTIRSVHNIVLTGNDLFNKSMRIGVVDRYNLFSKNPILYELKPELLSNDYPYEMQMGGVTRFKHTAEAFSWDQKENLLASIISEGTLTADFKNSIAVEQSKPYENTEISESRESGEVASISASDILLNAGNIHLSGGVKSDNDIVLISEKNIILDNASLNTKNSTSLLATNNIDAKQSNIISKNINLTSREGNVNIYSDNAVRHYATDGSRQFSTLNAEGDLSIQSGKDIVLDGANITKNQNTSLLAGNNLTIKNDDIHLNQQRLGVTLINTEKQKSVNDIFNLLGRISSTGSITFNAGNTLDIAGVSLNATKDINLTAGADINLSPRVLNAVPEELFVNSRQAELSSTVSAGNQLLISSGKDLLAQSATLSSNGNTTLLAGNSLKLLATAYSAIDSQNDNNKDDRNVTAKVHAGKNLTIASNGEFIATGTDFSSGGDMTLSSGGKMEFNAVVNHIYREGNNEYSESVTQKNAVLNSGGILTLLSNGSILFQATQLIAKGALDAAAKGGFLYAQAAEESSHYEKTTTKRKWYGKKTTIRQISHNVTNKVTEFTAGGDINLLSRDDSTYEASKINAGKNAKLTSTQGSINFKAVKDTAFEQTITTSKGFFIKSADKGYTKDTWLLPSIHSGGQLTLDAASGITADAKTQNAQSLQNALLVLSNNPGTAWLKDLNSRTDVQWNTVQDAYSTWNHTTQSLNPVVGAVIAIAVAAVTAGAGLAAAAGNMAAGAVGTGASATTIAVVNGAAYSGMTALTSQAAVALVDNKGNLSKTFQAMSSSDSVKSLVTSMVIGGALAGFDEVMQFSQATNGTTVIDPAKAKLPMLSNGDWSKVAQRVAGQSVISSSIGTAINGGSFKDNFTTALLSNIGSQINAEGAKLIGDNGTILGVPGKTLSHAVVAGVAAEISGGNVKGAAAGALAAELAGIIINDNLVKSEGWQEKQAQISRFAGAVMGAVATGKASGVNSGASAAEIVERFNRQLHLDEIQAIQELAKGNNEKEMRLLAASCRKVNCVAQESLDSAERQQYEMLMEMYPTTREEDGILANYWVQKDRQRTSNYPLYVGYDMEQLFTYTTGDSISDGQMFARNRWIENFSQMTGWSKDTVETLGFGISIASTFAGIGKAGVGNQYLSKSLVTPTAGWKSYLVNEKTIQQAAGFRQQVTDLRAGLPSDPKRSGNVAVADINIPGIPKTLAAHSGVNVSGNGLVGKGSESFKYQEIPNNKGFIIARNTDSEYKILDNISDKLAGNISAKGTVTIFTERPACGSCLGVVEQFQQRYPGIEVKILDNNGITLRPGAKK</sequence>
<dbReference type="InterPro" id="IPR032721">
    <property type="entry name" value="Toxin-deaminase"/>
</dbReference>
<dbReference type="InterPro" id="IPR011050">
    <property type="entry name" value="Pectin_lyase_fold/virulence"/>
</dbReference>
<accession>A0A9Q2EVW3</accession>
<dbReference type="InterPro" id="IPR008638">
    <property type="entry name" value="FhaB/CdiA-like_TPS"/>
</dbReference>
<dbReference type="Proteomes" id="UP000806577">
    <property type="component" value="Chromosome"/>
</dbReference>
<dbReference type="Pfam" id="PF05860">
    <property type="entry name" value="TPS"/>
    <property type="match status" value="1"/>
</dbReference>
<dbReference type="KEGG" id="pqu:IG609_000260"/>
<dbReference type="Pfam" id="PF04830">
    <property type="entry name" value="DUF637"/>
    <property type="match status" value="1"/>
</dbReference>